<reference evidence="2 3" key="1">
    <citation type="submission" date="2020-04" db="EMBL/GenBank/DDBJ databases">
        <authorList>
            <consortium name="Desulfovibrio sp. FSS-1 genome sequencing consortium"/>
            <person name="Shimoshige H."/>
            <person name="Kobayashi H."/>
            <person name="Maekawa T."/>
        </authorList>
    </citation>
    <scope>NUCLEOTIDE SEQUENCE [LARGE SCALE GENOMIC DNA]</scope>
    <source>
        <strain evidence="2 3">SIID29052-01</strain>
    </source>
</reference>
<keyword evidence="1" id="KW-0812">Transmembrane</keyword>
<protein>
    <recommendedName>
        <fullName evidence="4">Nucleoside 2-deoxyribosyltransferase</fullName>
    </recommendedName>
</protein>
<name>A0A6V8LVR7_9BACT</name>
<dbReference type="PANTHER" id="PTHR15364:SF0">
    <property type="entry name" value="2'-DEOXYNUCLEOSIDE 5'-PHOSPHATE N-HYDROLASE 1"/>
    <property type="match status" value="1"/>
</dbReference>
<dbReference type="EMBL" id="BLTE01000009">
    <property type="protein sequence ID" value="GFK94398.1"/>
    <property type="molecule type" value="Genomic_DNA"/>
</dbReference>
<dbReference type="Proteomes" id="UP000494245">
    <property type="component" value="Unassembled WGS sequence"/>
</dbReference>
<dbReference type="InterPro" id="IPR007710">
    <property type="entry name" value="Nucleoside_deoxyribTrfase"/>
</dbReference>
<evidence type="ECO:0000313" key="3">
    <source>
        <dbReference type="Proteomes" id="UP000494245"/>
    </source>
</evidence>
<dbReference type="AlphaFoldDB" id="A0A6V8LVR7"/>
<proteinExistence type="predicted"/>
<dbReference type="InterPro" id="IPR051239">
    <property type="entry name" value="2'-dNMP_N-hydrolase"/>
</dbReference>
<dbReference type="GO" id="GO:0070694">
    <property type="term" value="F:5-hydroxymethyl-dUMP N-hydrolase activity"/>
    <property type="evidence" value="ECO:0007669"/>
    <property type="project" value="TreeGrafter"/>
</dbReference>
<dbReference type="Gene3D" id="3.40.50.450">
    <property type="match status" value="1"/>
</dbReference>
<dbReference type="PANTHER" id="PTHR15364">
    <property type="entry name" value="2'-DEOXYNUCLEOSIDE 5'-PHOSPHATE N-HYDROLASE 1"/>
    <property type="match status" value="1"/>
</dbReference>
<dbReference type="SUPFAM" id="SSF52309">
    <property type="entry name" value="N-(deoxy)ribosyltransferase-like"/>
    <property type="match status" value="1"/>
</dbReference>
<reference evidence="2 3" key="2">
    <citation type="submission" date="2020-05" db="EMBL/GenBank/DDBJ databases">
        <title>Draft genome sequence of Desulfovibrio sp. strainFSS-1.</title>
        <authorList>
            <person name="Shimoshige H."/>
            <person name="Kobayashi H."/>
            <person name="Maekawa T."/>
        </authorList>
    </citation>
    <scope>NUCLEOTIDE SEQUENCE [LARGE SCALE GENOMIC DNA]</scope>
    <source>
        <strain evidence="2 3">SIID29052-01</strain>
    </source>
</reference>
<accession>A0A6V8LVR7</accession>
<keyword evidence="1" id="KW-1133">Transmembrane helix</keyword>
<evidence type="ECO:0000256" key="1">
    <source>
        <dbReference type="SAM" id="Phobius"/>
    </source>
</evidence>
<evidence type="ECO:0008006" key="4">
    <source>
        <dbReference type="Google" id="ProtNLM"/>
    </source>
</evidence>
<feature type="transmembrane region" description="Helical" evidence="1">
    <location>
        <begin position="15"/>
        <end position="35"/>
    </location>
</feature>
<keyword evidence="3" id="KW-1185">Reference proteome</keyword>
<dbReference type="Pfam" id="PF05014">
    <property type="entry name" value="Nuc_deoxyrib_tr"/>
    <property type="match status" value="1"/>
</dbReference>
<evidence type="ECO:0000313" key="2">
    <source>
        <dbReference type="EMBL" id="GFK94398.1"/>
    </source>
</evidence>
<sequence length="169" mass="18607">MRTQHWQPRRARESIGLVFAAACWHTVGMATIYLAGPLFCGPRQAWHRAVKARIETETGHAVIWPFELFTQEAIEAWGQDAPRQVMTHCRDALAACSLVVALLDGTQVDDGTAWEIGFAHARCITVLGVRTDSRNVGDVPGAVVNSMIHASCETIVRGVDDLVALLRKY</sequence>
<organism evidence="2 3">
    <name type="scientific">Fundidesulfovibrio magnetotacticus</name>
    <dbReference type="NCBI Taxonomy" id="2730080"/>
    <lineage>
        <taxon>Bacteria</taxon>
        <taxon>Pseudomonadati</taxon>
        <taxon>Thermodesulfobacteriota</taxon>
        <taxon>Desulfovibrionia</taxon>
        <taxon>Desulfovibrionales</taxon>
        <taxon>Desulfovibrionaceae</taxon>
        <taxon>Fundidesulfovibrio</taxon>
    </lineage>
</organism>
<dbReference type="GO" id="GO:0009159">
    <property type="term" value="P:deoxyribonucleoside monophosphate catabolic process"/>
    <property type="evidence" value="ECO:0007669"/>
    <property type="project" value="TreeGrafter"/>
</dbReference>
<keyword evidence="1" id="KW-0472">Membrane</keyword>
<comment type="caution">
    <text evidence="2">The sequence shown here is derived from an EMBL/GenBank/DDBJ whole genome shotgun (WGS) entry which is preliminary data.</text>
</comment>
<gene>
    <name evidence="2" type="ORF">NNJEOMEG_02242</name>
</gene>